<evidence type="ECO:0000256" key="3">
    <source>
        <dbReference type="ARBA" id="ARBA00023134"/>
    </source>
</evidence>
<dbReference type="PROSITE" id="PS51880">
    <property type="entry name" value="TGS"/>
    <property type="match status" value="1"/>
</dbReference>
<dbReference type="InterPro" id="IPR005225">
    <property type="entry name" value="Small_GTP-bd"/>
</dbReference>
<gene>
    <name evidence="10" type="ORF">D8674_039627</name>
</gene>
<dbReference type="InterPro" id="IPR004095">
    <property type="entry name" value="TGS"/>
</dbReference>
<feature type="region of interest" description="Disordered" evidence="5">
    <location>
        <begin position="453"/>
        <end position="478"/>
    </location>
</feature>
<dbReference type="Pfam" id="PF00249">
    <property type="entry name" value="Myb_DNA-binding"/>
    <property type="match status" value="1"/>
</dbReference>
<feature type="region of interest" description="Disordered" evidence="5">
    <location>
        <begin position="614"/>
        <end position="650"/>
    </location>
</feature>
<keyword evidence="2" id="KW-0547">Nucleotide-binding</keyword>
<feature type="compositionally biased region" description="Basic and acidic residues" evidence="5">
    <location>
        <begin position="1122"/>
        <end position="1148"/>
    </location>
</feature>
<evidence type="ECO:0000313" key="10">
    <source>
        <dbReference type="EMBL" id="KAB2620211.1"/>
    </source>
</evidence>
<evidence type="ECO:0000259" key="6">
    <source>
        <dbReference type="PROSITE" id="PS50090"/>
    </source>
</evidence>
<comment type="subcellular location">
    <subcellularLocation>
        <location evidence="1">Nucleus</location>
    </subcellularLocation>
</comment>
<dbReference type="SUPFAM" id="SSF52540">
    <property type="entry name" value="P-loop containing nucleoside triphosphate hydrolases"/>
    <property type="match status" value="1"/>
</dbReference>
<evidence type="ECO:0000256" key="1">
    <source>
        <dbReference type="ARBA" id="ARBA00004123"/>
    </source>
</evidence>
<dbReference type="InterPro" id="IPR027417">
    <property type="entry name" value="P-loop_NTPase"/>
</dbReference>
<evidence type="ECO:0008006" key="12">
    <source>
        <dbReference type="Google" id="ProtNLM"/>
    </source>
</evidence>
<evidence type="ECO:0000259" key="9">
    <source>
        <dbReference type="PROSITE" id="PS51880"/>
    </source>
</evidence>
<sequence length="1154" mass="128466">MFRNVKHFSDISLFVSCDLNLWRVEGCHGRCVEHTCLRRRPRWRRRIFRLPILAHASKLINIVFVSSCVTITFLPMVGVEGNDEGMCEESGVEKSSSSLSSPKQIADPVVYKLVRVEGNGRLVPATDDEVMEVEDFLVDETVELPVVPDAGNVRCISNDESSSGKPQKENSEGLSHSENTEADAKLNARLEYIEMLQKVKQEERLHLACGSPDHSSSFMNVDIQCSDQHDKLPAIDEKLQSEIHLQDIGPPLSLSPDGSHINESGRIGECSKQPPDGPIESGSSACVICTSSKPDVNTLKGEICLDNLSIRELHELFRATFGRETTVKDKLWLKRRITMGLTNSCDVSTTTFTIIDNKLVKKGKDDSIQNADGMLTEGSDGEAKNHEYETSPTSHSSQMENHHTVSGKRLGNSSVELDCGSEDLHTDQRAAKRVRKPTKRYIEELSEVESKDCSPKVSSPVKNAGQGQTSVKSCRPLGNVPLNEKATVNRLDPLGNVTNVPSNERTYVTRFDSLGGSGVQVPYVSRVRRSRPRKNIMALMKFDMSVMGVTAKLVKEAFSVHSSLPESEHADKVLKTRSASEQMKSQLWAYVFEFDNAWFTAEPEKDKRHSVMGTIEPDKNMGMKQTDSSEDNSDDGSAQIPTAKGGMRRKHHRAWTLGEVTKLVEGVSKCGTGRWSEIKRLSFASYSYRTSVDLKDKWRNLLKASFAQTPPDEGINSRKHASVPIPASILLKVRQLAEMRAQLQRRHRRQLSHVAMGIIERIKEIEAEMARTQKNKATEYHLGQLKAKIAKLRTQLLEPPKGSSGGGDGFEVTKFGHGRVALIGFPSVGKSTLLTMLTGTHSEAASYEFTTLTCIPGIIHYNDTKIQLLDLPGIIEGASEGKGRGRQVIAVAKSSDIVLMVLDGSKSEGHRQILTKELEAVGLRLNKKPPQIYFKKKKTGGISFNSTLTLTHVDEKLCYQILHEYKIHNAELLFREDATVDDLIDVIEGNRKYMKCVYVYNKIDVIGIDDVDKLARQPNSVVISCNLKLNFDRLLAKMWEEMGLVRVYTKPQGQQPDFGDPVVLSADRGGCSVGDFCNHIHRSLVKEVKYVLVWGTSARHYPQHCGLGHVLNDEDVVQIVKKKDKEGEGRGRFKSHSTDPARISDRVKKAPLKQ</sequence>
<protein>
    <recommendedName>
        <fullName evidence="12">Developmentally-regulated G-protein 2</fullName>
    </recommendedName>
</protein>
<dbReference type="InterPro" id="IPR031167">
    <property type="entry name" value="G_OBG"/>
</dbReference>
<keyword evidence="3" id="KW-0342">GTP-binding</keyword>
<dbReference type="GO" id="GO:0005634">
    <property type="term" value="C:nucleus"/>
    <property type="evidence" value="ECO:0007669"/>
    <property type="project" value="UniProtKB-SubCell"/>
</dbReference>
<dbReference type="PROSITE" id="PS50090">
    <property type="entry name" value="MYB_LIKE"/>
    <property type="match status" value="1"/>
</dbReference>
<dbReference type="EMBL" id="SMOL01000353">
    <property type="protein sequence ID" value="KAB2620211.1"/>
    <property type="molecule type" value="Genomic_DNA"/>
</dbReference>
<feature type="compositionally biased region" description="Polar residues" evidence="5">
    <location>
        <begin position="390"/>
        <end position="399"/>
    </location>
</feature>
<dbReference type="Pfam" id="PF16897">
    <property type="entry name" value="MMR_HSR1_Xtn"/>
    <property type="match status" value="1"/>
</dbReference>
<dbReference type="AlphaFoldDB" id="A0A5N5H219"/>
<dbReference type="PANTHER" id="PTHR47122:SF4">
    <property type="entry name" value="TRF-LIKE 3"/>
    <property type="match status" value="1"/>
</dbReference>
<evidence type="ECO:0000259" key="8">
    <source>
        <dbReference type="PROSITE" id="PS51710"/>
    </source>
</evidence>
<reference evidence="10 11" key="2">
    <citation type="submission" date="2019-11" db="EMBL/GenBank/DDBJ databases">
        <title>A de novo genome assembly of a pear dwarfing rootstock.</title>
        <authorList>
            <person name="Wang F."/>
            <person name="Wang J."/>
            <person name="Li S."/>
            <person name="Zhang Y."/>
            <person name="Fang M."/>
            <person name="Ma L."/>
            <person name="Zhao Y."/>
            <person name="Jiang S."/>
        </authorList>
    </citation>
    <scope>NUCLEOTIDE SEQUENCE [LARGE SCALE GENOMIC DNA]</scope>
    <source>
        <strain evidence="10">S2</strain>
        <tissue evidence="10">Leaf</tissue>
    </source>
</reference>
<dbReference type="SUPFAM" id="SSF46689">
    <property type="entry name" value="Homeodomain-like"/>
    <property type="match status" value="1"/>
</dbReference>
<dbReference type="PROSITE" id="PS51294">
    <property type="entry name" value="HTH_MYB"/>
    <property type="match status" value="1"/>
</dbReference>
<dbReference type="InterPro" id="IPR012675">
    <property type="entry name" value="Beta-grasp_dom_sf"/>
</dbReference>
<dbReference type="InterPro" id="IPR045001">
    <property type="entry name" value="DRG"/>
</dbReference>
<evidence type="ECO:0000256" key="5">
    <source>
        <dbReference type="SAM" id="MobiDB-lite"/>
    </source>
</evidence>
<feature type="region of interest" description="Disordered" evidence="5">
    <location>
        <begin position="368"/>
        <end position="406"/>
    </location>
</feature>
<feature type="domain" description="Myb-like" evidence="6">
    <location>
        <begin position="655"/>
        <end position="702"/>
    </location>
</feature>
<comment type="caution">
    <text evidence="10">The sequence shown here is derived from an EMBL/GenBank/DDBJ whole genome shotgun (WGS) entry which is preliminary data.</text>
</comment>
<dbReference type="SMART" id="SM00717">
    <property type="entry name" value="SANT"/>
    <property type="match status" value="1"/>
</dbReference>
<dbReference type="FunFam" id="3.10.20.30:FF:000003">
    <property type="entry name" value="Developmentally-regulated GTP-binding protein 1"/>
    <property type="match status" value="1"/>
</dbReference>
<feature type="region of interest" description="Disordered" evidence="5">
    <location>
        <begin position="1122"/>
        <end position="1154"/>
    </location>
</feature>
<dbReference type="FunFam" id="3.40.50.300:FF:001436">
    <property type="entry name" value="Developmentally-regulated GTP-binding protein"/>
    <property type="match status" value="1"/>
</dbReference>
<dbReference type="Proteomes" id="UP000327157">
    <property type="component" value="Unassembled WGS sequence"/>
</dbReference>
<feature type="region of interest" description="Disordered" evidence="5">
    <location>
        <begin position="153"/>
        <end position="180"/>
    </location>
</feature>
<keyword evidence="4" id="KW-0539">Nucleus</keyword>
<dbReference type="InterPro" id="IPR001005">
    <property type="entry name" value="SANT/Myb"/>
</dbReference>
<dbReference type="InterPro" id="IPR006074">
    <property type="entry name" value="GTP1-OBG_CS"/>
</dbReference>
<name>A0A5N5H219_9ROSA</name>
<accession>A0A5N5H219</accession>
<dbReference type="CDD" id="cd11660">
    <property type="entry name" value="SANT_TRF"/>
    <property type="match status" value="1"/>
</dbReference>
<dbReference type="InterPro" id="IPR009057">
    <property type="entry name" value="Homeodomain-like_sf"/>
</dbReference>
<dbReference type="InterPro" id="IPR006073">
    <property type="entry name" value="GTP-bd"/>
</dbReference>
<feature type="compositionally biased region" description="Polar residues" evidence="5">
    <location>
        <begin position="456"/>
        <end position="472"/>
    </location>
</feature>
<dbReference type="InterPro" id="IPR012676">
    <property type="entry name" value="TGS-like"/>
</dbReference>
<dbReference type="InterPro" id="IPR017930">
    <property type="entry name" value="Myb_dom"/>
</dbReference>
<dbReference type="Pfam" id="PF02824">
    <property type="entry name" value="TGS"/>
    <property type="match status" value="1"/>
</dbReference>
<reference evidence="10 11" key="1">
    <citation type="submission" date="2019-09" db="EMBL/GenBank/DDBJ databases">
        <authorList>
            <person name="Ou C."/>
        </authorList>
    </citation>
    <scope>NUCLEOTIDE SEQUENCE [LARGE SCALE GENOMIC DNA]</scope>
    <source>
        <strain evidence="10">S2</strain>
        <tissue evidence="10">Leaf</tissue>
    </source>
</reference>
<dbReference type="Pfam" id="PF01926">
    <property type="entry name" value="MMR_HSR1"/>
    <property type="match status" value="1"/>
</dbReference>
<dbReference type="GO" id="GO:0005525">
    <property type="term" value="F:GTP binding"/>
    <property type="evidence" value="ECO:0007669"/>
    <property type="project" value="UniProtKB-KW"/>
</dbReference>
<dbReference type="GO" id="GO:0003924">
    <property type="term" value="F:GTPase activity"/>
    <property type="evidence" value="ECO:0007669"/>
    <property type="project" value="InterPro"/>
</dbReference>
<dbReference type="CDD" id="cd17230">
    <property type="entry name" value="TGS_DRG1"/>
    <property type="match status" value="1"/>
</dbReference>
<keyword evidence="11" id="KW-1185">Reference proteome</keyword>
<evidence type="ECO:0000256" key="2">
    <source>
        <dbReference type="ARBA" id="ARBA00022741"/>
    </source>
</evidence>
<dbReference type="Gene3D" id="6.10.140.1070">
    <property type="match status" value="2"/>
</dbReference>
<evidence type="ECO:0000259" key="7">
    <source>
        <dbReference type="PROSITE" id="PS51294"/>
    </source>
</evidence>
<dbReference type="CDD" id="cd01896">
    <property type="entry name" value="DRG"/>
    <property type="match status" value="1"/>
</dbReference>
<dbReference type="PROSITE" id="PS51710">
    <property type="entry name" value="G_OBG"/>
    <property type="match status" value="1"/>
</dbReference>
<dbReference type="InterPro" id="IPR031662">
    <property type="entry name" value="GTP-binding_2"/>
</dbReference>
<dbReference type="NCBIfam" id="TIGR00231">
    <property type="entry name" value="small_GTP"/>
    <property type="match status" value="1"/>
</dbReference>
<dbReference type="SUPFAM" id="SSF81271">
    <property type="entry name" value="TGS-like"/>
    <property type="match status" value="1"/>
</dbReference>
<dbReference type="PROSITE" id="PS00905">
    <property type="entry name" value="GTP1_OBG"/>
    <property type="match status" value="1"/>
</dbReference>
<organism evidence="10 11">
    <name type="scientific">Pyrus ussuriensis x Pyrus communis</name>
    <dbReference type="NCBI Taxonomy" id="2448454"/>
    <lineage>
        <taxon>Eukaryota</taxon>
        <taxon>Viridiplantae</taxon>
        <taxon>Streptophyta</taxon>
        <taxon>Embryophyta</taxon>
        <taxon>Tracheophyta</taxon>
        <taxon>Spermatophyta</taxon>
        <taxon>Magnoliopsida</taxon>
        <taxon>eudicotyledons</taxon>
        <taxon>Gunneridae</taxon>
        <taxon>Pentapetalae</taxon>
        <taxon>rosids</taxon>
        <taxon>fabids</taxon>
        <taxon>Rosales</taxon>
        <taxon>Rosaceae</taxon>
        <taxon>Amygdaloideae</taxon>
        <taxon>Maleae</taxon>
        <taxon>Pyrus</taxon>
    </lineage>
</organism>
<feature type="domain" description="OBG-type G" evidence="8">
    <location>
        <begin position="818"/>
        <end position="1043"/>
    </location>
</feature>
<feature type="domain" description="HTH myb-type" evidence="7">
    <location>
        <begin position="647"/>
        <end position="706"/>
    </location>
</feature>
<dbReference type="Gene3D" id="3.10.20.30">
    <property type="match status" value="1"/>
</dbReference>
<feature type="domain" description="TGS" evidence="9">
    <location>
        <begin position="1043"/>
        <end position="1121"/>
    </location>
</feature>
<dbReference type="PRINTS" id="PR00326">
    <property type="entry name" value="GTP1OBG"/>
</dbReference>
<dbReference type="Gene3D" id="1.10.246.220">
    <property type="match status" value="1"/>
</dbReference>
<evidence type="ECO:0000256" key="4">
    <source>
        <dbReference type="ARBA" id="ARBA00023242"/>
    </source>
</evidence>
<evidence type="ECO:0000313" key="11">
    <source>
        <dbReference type="Proteomes" id="UP000327157"/>
    </source>
</evidence>
<proteinExistence type="predicted"/>
<dbReference type="OrthoDB" id="608866at2759"/>
<dbReference type="PANTHER" id="PTHR47122">
    <property type="entry name" value="MYB-LIKE DNA-BINDING DOMAIN CONTAINING PROTEIN, EXPRESSED"/>
    <property type="match status" value="1"/>
</dbReference>